<evidence type="ECO:0008006" key="11">
    <source>
        <dbReference type="Google" id="ProtNLM"/>
    </source>
</evidence>
<feature type="transmembrane region" description="Helical" evidence="8">
    <location>
        <begin position="228"/>
        <end position="248"/>
    </location>
</feature>
<keyword evidence="4 8" id="KW-0812">Transmembrane</keyword>
<evidence type="ECO:0000256" key="5">
    <source>
        <dbReference type="ARBA" id="ARBA00022989"/>
    </source>
</evidence>
<dbReference type="InterPro" id="IPR018584">
    <property type="entry name" value="GT87"/>
</dbReference>
<name>A0ABQ4TP33_9HYPH</name>
<feature type="transmembrane region" description="Helical" evidence="8">
    <location>
        <begin position="196"/>
        <end position="221"/>
    </location>
</feature>
<evidence type="ECO:0000256" key="6">
    <source>
        <dbReference type="ARBA" id="ARBA00023136"/>
    </source>
</evidence>
<gene>
    <name evidence="9" type="ORF">EKPJFOCH_1921</name>
</gene>
<keyword evidence="10" id="KW-1185">Reference proteome</keyword>
<evidence type="ECO:0000256" key="4">
    <source>
        <dbReference type="ARBA" id="ARBA00022692"/>
    </source>
</evidence>
<keyword evidence="6 8" id="KW-0472">Membrane</keyword>
<organism evidence="9 10">
    <name type="scientific">Methylobacterium thuringiense</name>
    <dbReference type="NCBI Taxonomy" id="1003091"/>
    <lineage>
        <taxon>Bacteria</taxon>
        <taxon>Pseudomonadati</taxon>
        <taxon>Pseudomonadota</taxon>
        <taxon>Alphaproteobacteria</taxon>
        <taxon>Hyphomicrobiales</taxon>
        <taxon>Methylobacteriaceae</taxon>
        <taxon>Methylobacterium</taxon>
    </lineage>
</organism>
<evidence type="ECO:0000256" key="2">
    <source>
        <dbReference type="ARBA" id="ARBA00022475"/>
    </source>
</evidence>
<reference evidence="9" key="2">
    <citation type="submission" date="2021-08" db="EMBL/GenBank/DDBJ databases">
        <authorList>
            <person name="Tani A."/>
            <person name="Ola A."/>
            <person name="Ogura Y."/>
            <person name="Katsura K."/>
            <person name="Hayashi T."/>
        </authorList>
    </citation>
    <scope>NUCLEOTIDE SEQUENCE</scope>
    <source>
        <strain evidence="9">DSM 23674</strain>
    </source>
</reference>
<feature type="transmembrane region" description="Helical" evidence="8">
    <location>
        <begin position="293"/>
        <end position="313"/>
    </location>
</feature>
<feature type="transmembrane region" description="Helical" evidence="8">
    <location>
        <begin position="28"/>
        <end position="50"/>
    </location>
</feature>
<reference evidence="9" key="1">
    <citation type="journal article" date="2021" name="Front. Microbiol.">
        <title>Comprehensive Comparative Genomics and Phenotyping of Methylobacterium Species.</title>
        <authorList>
            <person name="Alessa O."/>
            <person name="Ogura Y."/>
            <person name="Fujitani Y."/>
            <person name="Takami H."/>
            <person name="Hayashi T."/>
            <person name="Sahin N."/>
            <person name="Tani A."/>
        </authorList>
    </citation>
    <scope>NUCLEOTIDE SEQUENCE</scope>
    <source>
        <strain evidence="9">DSM 23674</strain>
    </source>
</reference>
<feature type="transmembrane region" description="Helical" evidence="8">
    <location>
        <begin position="333"/>
        <end position="354"/>
    </location>
</feature>
<keyword evidence="5 8" id="KW-1133">Transmembrane helix</keyword>
<dbReference type="RefSeq" id="WP_187272625.1">
    <property type="nucleotide sequence ID" value="NZ_BPRA01000008.1"/>
</dbReference>
<dbReference type="Proteomes" id="UP001055101">
    <property type="component" value="Unassembled WGS sequence"/>
</dbReference>
<proteinExistence type="inferred from homology"/>
<comment type="caution">
    <text evidence="9">The sequence shown here is derived from an EMBL/GenBank/DDBJ whole genome shotgun (WGS) entry which is preliminary data.</text>
</comment>
<comment type="similarity">
    <text evidence="7">Belongs to the glycosyltransferase 87 family.</text>
</comment>
<dbReference type="Pfam" id="PF09594">
    <property type="entry name" value="GT87"/>
    <property type="match status" value="1"/>
</dbReference>
<feature type="transmembrane region" description="Helical" evidence="8">
    <location>
        <begin position="366"/>
        <end position="395"/>
    </location>
</feature>
<keyword evidence="3" id="KW-0808">Transferase</keyword>
<comment type="subcellular location">
    <subcellularLocation>
        <location evidence="1">Cell membrane</location>
        <topology evidence="1">Multi-pass membrane protein</topology>
    </subcellularLocation>
</comment>
<evidence type="ECO:0000313" key="9">
    <source>
        <dbReference type="EMBL" id="GJE55430.1"/>
    </source>
</evidence>
<evidence type="ECO:0000256" key="1">
    <source>
        <dbReference type="ARBA" id="ARBA00004651"/>
    </source>
</evidence>
<protein>
    <recommendedName>
        <fullName evidence="11">DUF2029 domain-containing protein</fullName>
    </recommendedName>
</protein>
<evidence type="ECO:0000256" key="7">
    <source>
        <dbReference type="ARBA" id="ARBA00024033"/>
    </source>
</evidence>
<sequence>MILDAPFGPADDATAGAERRKAARVRTVAQAAFAGLGLAAILPIVLQFYWPASGGLDVTGHPIGRDFINNWVGPHLAFGGELAILTDLKAYAEAIGRVFGTPLPFHNWSYPPFALLMLWPFAQLPYFWALGAWTILLFAAFAAVTLSRVAPSERPRALLLLLVAPACLINTVGGQNGFLTGALLVGGLLSLDRRPWLAGVLFGLLTYKPHLGLVLPFVLVALGAWRTIVSACLTALALVAVSVAAFGIEPWYEHLTTVRSFLLAILVRFEGFFPCMMASVYAGARSFGLPDRAAWAIQAAVSVPVLVATVWAVRRTSDPVQRTTLVVCAVPLLTPYAFNYDLTAIAAVIVWRLVGPSPDAVSPRLLAAWLIPVVMMPLNMLGIGIAPVALLAFYLTVLAEILRGTAASRAPAPHPMPAH</sequence>
<accession>A0ABQ4TP33</accession>
<feature type="transmembrane region" description="Helical" evidence="8">
    <location>
        <begin position="158"/>
        <end position="184"/>
    </location>
</feature>
<dbReference type="EMBL" id="BPRA01000008">
    <property type="protein sequence ID" value="GJE55430.1"/>
    <property type="molecule type" value="Genomic_DNA"/>
</dbReference>
<keyword evidence="2" id="KW-1003">Cell membrane</keyword>
<feature type="transmembrane region" description="Helical" evidence="8">
    <location>
        <begin position="126"/>
        <end position="146"/>
    </location>
</feature>
<evidence type="ECO:0000256" key="3">
    <source>
        <dbReference type="ARBA" id="ARBA00022679"/>
    </source>
</evidence>
<evidence type="ECO:0000256" key="8">
    <source>
        <dbReference type="SAM" id="Phobius"/>
    </source>
</evidence>
<evidence type="ECO:0000313" key="10">
    <source>
        <dbReference type="Proteomes" id="UP001055101"/>
    </source>
</evidence>